<evidence type="ECO:0000313" key="4">
    <source>
        <dbReference type="EMBL" id="KAK4539596.1"/>
    </source>
</evidence>
<name>A0AAV9J3Y8_9PEZI</name>
<keyword evidence="5" id="KW-1185">Reference proteome</keyword>
<comment type="similarity">
    <text evidence="1">Belongs to the short-chain dehydrogenases/reductases (SDR) family.</text>
</comment>
<dbReference type="Gene3D" id="3.40.50.720">
    <property type="entry name" value="NAD(P)-binding Rossmann-like Domain"/>
    <property type="match status" value="1"/>
</dbReference>
<dbReference type="SUPFAM" id="SSF51735">
    <property type="entry name" value="NAD(P)-binding Rossmann-fold domains"/>
    <property type="match status" value="1"/>
</dbReference>
<dbReference type="Proteomes" id="UP001324427">
    <property type="component" value="Unassembled WGS sequence"/>
</dbReference>
<keyword evidence="2" id="KW-0560">Oxidoreductase</keyword>
<sequence length="348" mass="37903">MPPKLDLDWKEYGPFSFAVSYGQKAYNTWVSDTVQLAAAVLGTAVVFSLLASMVLSCAAYIRPAKLQVYCHSETGSWALVTGASDGIGRAFVDELLERGFNVLLHGRNQEKLERIMKELAQQHPKRSIDFVVADASRPDHPEDIVAAKVKQLPGKLTILVNNVGGITSKPQYVTIDKVAAEHIDAQLNINARFPTQLIRALLPTLQESQPSIILNCGSAGALVGIPYIATYTATKAYVHTLTMALKAEMLAEGLAPDKKFTKGVEVQCYIIGNTLSAQNTTDIPYLTQDARACARGCLAKVGSGKTLEYPSWRVAVSSGFMKILPEGLLMKAMVGQMRERKAESEKEE</sequence>
<gene>
    <name evidence="4" type="ORF">LTR36_010532</name>
</gene>
<dbReference type="InterPro" id="IPR002347">
    <property type="entry name" value="SDR_fam"/>
</dbReference>
<dbReference type="GO" id="GO:0005783">
    <property type="term" value="C:endoplasmic reticulum"/>
    <property type="evidence" value="ECO:0007669"/>
    <property type="project" value="TreeGrafter"/>
</dbReference>
<dbReference type="PANTHER" id="PTHR43899">
    <property type="entry name" value="RH59310P"/>
    <property type="match status" value="1"/>
</dbReference>
<feature type="transmembrane region" description="Helical" evidence="3">
    <location>
        <begin position="36"/>
        <end position="61"/>
    </location>
</feature>
<dbReference type="Pfam" id="PF00106">
    <property type="entry name" value="adh_short"/>
    <property type="match status" value="1"/>
</dbReference>
<protein>
    <recommendedName>
        <fullName evidence="6">NAD(P)-binding protein</fullName>
    </recommendedName>
</protein>
<keyword evidence="3" id="KW-0472">Membrane</keyword>
<comment type="caution">
    <text evidence="4">The sequence shown here is derived from an EMBL/GenBank/DDBJ whole genome shotgun (WGS) entry which is preliminary data.</text>
</comment>
<dbReference type="PRINTS" id="PR00081">
    <property type="entry name" value="GDHRDH"/>
</dbReference>
<dbReference type="PIRSF" id="PIRSF000126">
    <property type="entry name" value="11-beta-HSD1"/>
    <property type="match status" value="1"/>
</dbReference>
<keyword evidence="3" id="KW-0812">Transmembrane</keyword>
<evidence type="ECO:0000313" key="5">
    <source>
        <dbReference type="Proteomes" id="UP001324427"/>
    </source>
</evidence>
<keyword evidence="3" id="KW-1133">Transmembrane helix</keyword>
<dbReference type="InterPro" id="IPR036291">
    <property type="entry name" value="NAD(P)-bd_dom_sf"/>
</dbReference>
<accession>A0AAV9J3Y8</accession>
<organism evidence="4 5">
    <name type="scientific">Oleoguttula mirabilis</name>
    <dbReference type="NCBI Taxonomy" id="1507867"/>
    <lineage>
        <taxon>Eukaryota</taxon>
        <taxon>Fungi</taxon>
        <taxon>Dikarya</taxon>
        <taxon>Ascomycota</taxon>
        <taxon>Pezizomycotina</taxon>
        <taxon>Dothideomycetes</taxon>
        <taxon>Dothideomycetidae</taxon>
        <taxon>Mycosphaerellales</taxon>
        <taxon>Teratosphaeriaceae</taxon>
        <taxon>Oleoguttula</taxon>
    </lineage>
</organism>
<dbReference type="AlphaFoldDB" id="A0AAV9J3Y8"/>
<dbReference type="GO" id="GO:0016491">
    <property type="term" value="F:oxidoreductase activity"/>
    <property type="evidence" value="ECO:0007669"/>
    <property type="project" value="UniProtKB-KW"/>
</dbReference>
<dbReference type="InterPro" id="IPR051019">
    <property type="entry name" value="VLCFA-Steroid_DH"/>
</dbReference>
<proteinExistence type="inferred from homology"/>
<evidence type="ECO:0000256" key="3">
    <source>
        <dbReference type="SAM" id="Phobius"/>
    </source>
</evidence>
<evidence type="ECO:0000256" key="1">
    <source>
        <dbReference type="ARBA" id="ARBA00006484"/>
    </source>
</evidence>
<dbReference type="EMBL" id="JAVFHQ010000089">
    <property type="protein sequence ID" value="KAK4539596.1"/>
    <property type="molecule type" value="Genomic_DNA"/>
</dbReference>
<dbReference type="PANTHER" id="PTHR43899:SF13">
    <property type="entry name" value="RH59310P"/>
    <property type="match status" value="1"/>
</dbReference>
<evidence type="ECO:0000256" key="2">
    <source>
        <dbReference type="ARBA" id="ARBA00023002"/>
    </source>
</evidence>
<reference evidence="4 5" key="1">
    <citation type="submission" date="2021-11" db="EMBL/GenBank/DDBJ databases">
        <title>Black yeast isolated from Biological Soil Crust.</title>
        <authorList>
            <person name="Kurbessoian T."/>
        </authorList>
    </citation>
    <scope>NUCLEOTIDE SEQUENCE [LARGE SCALE GENOMIC DNA]</scope>
    <source>
        <strain evidence="4 5">CCFEE 5522</strain>
    </source>
</reference>
<evidence type="ECO:0008006" key="6">
    <source>
        <dbReference type="Google" id="ProtNLM"/>
    </source>
</evidence>